<keyword evidence="5 8" id="KW-1133">Transmembrane helix</keyword>
<evidence type="ECO:0000256" key="6">
    <source>
        <dbReference type="ARBA" id="ARBA00023136"/>
    </source>
</evidence>
<comment type="subcellular location">
    <subcellularLocation>
        <location evidence="1 7">Cell membrane</location>
        <topology evidence="1 7">Multi-pass membrane protein</topology>
    </subcellularLocation>
</comment>
<keyword evidence="4 7" id="KW-0812">Transmembrane</keyword>
<reference evidence="9 10" key="2">
    <citation type="submission" date="2018-03" db="EMBL/GenBank/DDBJ databases">
        <title>The ancient ancestry and fast evolution of plastids.</title>
        <authorList>
            <person name="Moore K.R."/>
            <person name="Magnabosco C."/>
            <person name="Momper L."/>
            <person name="Gold D.A."/>
            <person name="Bosak T."/>
            <person name="Fournier G.P."/>
        </authorList>
    </citation>
    <scope>NUCLEOTIDE SEQUENCE [LARGE SCALE GENOMIC DNA]</scope>
    <source>
        <strain evidence="9 10">ULC18</strain>
    </source>
</reference>
<feature type="transmembrane region" description="Helical" evidence="8">
    <location>
        <begin position="34"/>
        <end position="54"/>
    </location>
</feature>
<dbReference type="Gene3D" id="1.10.3730.20">
    <property type="match status" value="1"/>
</dbReference>
<evidence type="ECO:0000256" key="5">
    <source>
        <dbReference type="ARBA" id="ARBA00022989"/>
    </source>
</evidence>
<keyword evidence="3" id="KW-1003">Cell membrane</keyword>
<dbReference type="GO" id="GO:0015297">
    <property type="term" value="F:antiporter activity"/>
    <property type="evidence" value="ECO:0007669"/>
    <property type="project" value="TreeGrafter"/>
</dbReference>
<evidence type="ECO:0000256" key="7">
    <source>
        <dbReference type="RuleBase" id="RU003942"/>
    </source>
</evidence>
<sequence>MPDYAYLLIAIVSEVIATSTLKATASFTKLVPSLVVLVGYGSAFYFLSLCLNTISVGVAYAIWSGLGIVLVALLGWVFYRQAIDQAGLIGMGLIIGGVAVLHLFSKTASH</sequence>
<keyword evidence="10" id="KW-1185">Reference proteome</keyword>
<dbReference type="Proteomes" id="UP000239576">
    <property type="component" value="Unassembled WGS sequence"/>
</dbReference>
<accession>A0A2T1E6W3</accession>
<feature type="transmembrane region" description="Helical" evidence="8">
    <location>
        <begin position="86"/>
        <end position="104"/>
    </location>
</feature>
<organism evidence="9 10">
    <name type="scientific">Stenomitos frigidus ULC18</name>
    <dbReference type="NCBI Taxonomy" id="2107698"/>
    <lineage>
        <taxon>Bacteria</taxon>
        <taxon>Bacillati</taxon>
        <taxon>Cyanobacteriota</taxon>
        <taxon>Cyanophyceae</taxon>
        <taxon>Leptolyngbyales</taxon>
        <taxon>Leptolyngbyaceae</taxon>
        <taxon>Stenomitos</taxon>
    </lineage>
</organism>
<evidence type="ECO:0000256" key="1">
    <source>
        <dbReference type="ARBA" id="ARBA00004651"/>
    </source>
</evidence>
<evidence type="ECO:0000313" key="10">
    <source>
        <dbReference type="Proteomes" id="UP000239576"/>
    </source>
</evidence>
<keyword evidence="6 8" id="KW-0472">Membrane</keyword>
<dbReference type="GO" id="GO:0005886">
    <property type="term" value="C:plasma membrane"/>
    <property type="evidence" value="ECO:0007669"/>
    <property type="project" value="UniProtKB-SubCell"/>
</dbReference>
<dbReference type="InterPro" id="IPR045324">
    <property type="entry name" value="Small_multidrug_res"/>
</dbReference>
<protein>
    <submittedName>
        <fullName evidence="9">QacE family quaternary ammonium compound efflux SMR transporter</fullName>
    </submittedName>
</protein>
<dbReference type="PANTHER" id="PTHR30561">
    <property type="entry name" value="SMR FAMILY PROTON-DEPENDENT DRUG EFFLUX TRANSPORTER SUGE"/>
    <property type="match status" value="1"/>
</dbReference>
<dbReference type="SUPFAM" id="SSF103481">
    <property type="entry name" value="Multidrug resistance efflux transporter EmrE"/>
    <property type="match status" value="1"/>
</dbReference>
<evidence type="ECO:0000256" key="3">
    <source>
        <dbReference type="ARBA" id="ARBA00022475"/>
    </source>
</evidence>
<dbReference type="Pfam" id="PF00893">
    <property type="entry name" value="Multi_Drug_Res"/>
    <property type="match status" value="1"/>
</dbReference>
<feature type="transmembrane region" description="Helical" evidence="8">
    <location>
        <begin position="60"/>
        <end position="79"/>
    </location>
</feature>
<gene>
    <name evidence="9" type="ORF">C7B82_13465</name>
</gene>
<dbReference type="OrthoDB" id="21828at2"/>
<dbReference type="InterPro" id="IPR037185">
    <property type="entry name" value="EmrE-like"/>
</dbReference>
<comment type="caution">
    <text evidence="9">The sequence shown here is derived from an EMBL/GenBank/DDBJ whole genome shotgun (WGS) entry which is preliminary data.</text>
</comment>
<name>A0A2T1E6W3_9CYAN</name>
<evidence type="ECO:0000313" key="9">
    <source>
        <dbReference type="EMBL" id="PSB28477.1"/>
    </source>
</evidence>
<dbReference type="EMBL" id="PVWK01000079">
    <property type="protein sequence ID" value="PSB28477.1"/>
    <property type="molecule type" value="Genomic_DNA"/>
</dbReference>
<dbReference type="FunFam" id="1.10.3730.20:FF:000001">
    <property type="entry name" value="Quaternary ammonium compound resistance transporter SugE"/>
    <property type="match status" value="1"/>
</dbReference>
<dbReference type="GO" id="GO:0031460">
    <property type="term" value="P:glycine betaine transport"/>
    <property type="evidence" value="ECO:0007669"/>
    <property type="project" value="TreeGrafter"/>
</dbReference>
<dbReference type="RefSeq" id="WP_106256805.1">
    <property type="nucleotide sequence ID" value="NZ_CAWNSW010000001.1"/>
</dbReference>
<dbReference type="InterPro" id="IPR000390">
    <property type="entry name" value="Small_drug/metabolite_transptr"/>
</dbReference>
<dbReference type="GO" id="GO:0015199">
    <property type="term" value="F:amino-acid betaine transmembrane transporter activity"/>
    <property type="evidence" value="ECO:0007669"/>
    <property type="project" value="TreeGrafter"/>
</dbReference>
<keyword evidence="2" id="KW-0813">Transport</keyword>
<evidence type="ECO:0000256" key="8">
    <source>
        <dbReference type="SAM" id="Phobius"/>
    </source>
</evidence>
<evidence type="ECO:0000256" key="4">
    <source>
        <dbReference type="ARBA" id="ARBA00022692"/>
    </source>
</evidence>
<comment type="similarity">
    <text evidence="7">Belongs to the drug/metabolite transporter (DMT) superfamily. Small multidrug resistance (SMR) (TC 2.A.7.1) family.</text>
</comment>
<dbReference type="GO" id="GO:0015220">
    <property type="term" value="F:choline transmembrane transporter activity"/>
    <property type="evidence" value="ECO:0007669"/>
    <property type="project" value="TreeGrafter"/>
</dbReference>
<reference evidence="10" key="1">
    <citation type="submission" date="2018-02" db="EMBL/GenBank/DDBJ databases">
        <authorList>
            <person name="Moore K."/>
            <person name="Momper L."/>
        </authorList>
    </citation>
    <scope>NUCLEOTIDE SEQUENCE [LARGE SCALE GENOMIC DNA]</scope>
    <source>
        <strain evidence="10">ULC18</strain>
    </source>
</reference>
<evidence type="ECO:0000256" key="2">
    <source>
        <dbReference type="ARBA" id="ARBA00022448"/>
    </source>
</evidence>
<dbReference type="PANTHER" id="PTHR30561:SF1">
    <property type="entry name" value="MULTIDRUG TRANSPORTER EMRE"/>
    <property type="match status" value="1"/>
</dbReference>
<proteinExistence type="inferred from homology"/>
<dbReference type="AlphaFoldDB" id="A0A2T1E6W3"/>